<dbReference type="Proteomes" id="UP000001058">
    <property type="component" value="Unassembled WGS sequence"/>
</dbReference>
<reference evidence="5 6" key="1">
    <citation type="journal article" date="2010" name="Science">
        <title>Genomic analysis of organismal complexity in the multicellular green alga Volvox carteri.</title>
        <authorList>
            <person name="Prochnik S.E."/>
            <person name="Umen J."/>
            <person name="Nedelcu A.M."/>
            <person name="Hallmann A."/>
            <person name="Miller S.M."/>
            <person name="Nishii I."/>
            <person name="Ferris P."/>
            <person name="Kuo A."/>
            <person name="Mitros T."/>
            <person name="Fritz-Laylin L.K."/>
            <person name="Hellsten U."/>
            <person name="Chapman J."/>
            <person name="Simakov O."/>
            <person name="Rensing S.A."/>
            <person name="Terry A."/>
            <person name="Pangilinan J."/>
            <person name="Kapitonov V."/>
            <person name="Jurka J."/>
            <person name="Salamov A."/>
            <person name="Shapiro H."/>
            <person name="Schmutz J."/>
            <person name="Grimwood J."/>
            <person name="Lindquist E."/>
            <person name="Lucas S."/>
            <person name="Grigoriev I.V."/>
            <person name="Schmitt R."/>
            <person name="Kirk D."/>
            <person name="Rokhsar D.S."/>
        </authorList>
    </citation>
    <scope>NUCLEOTIDE SEQUENCE [LARGE SCALE GENOMIC DNA]</scope>
    <source>
        <strain evidence="6">f. Nagariensis / Eve</strain>
    </source>
</reference>
<dbReference type="OrthoDB" id="10253408at2759"/>
<dbReference type="RefSeq" id="XP_002947316.1">
    <property type="nucleotide sequence ID" value="XM_002947270.1"/>
</dbReference>
<dbReference type="InterPro" id="IPR039417">
    <property type="entry name" value="Peptidase_C1A_papain-like"/>
</dbReference>
<dbReference type="Gene3D" id="3.90.70.10">
    <property type="entry name" value="Cysteine proteinases"/>
    <property type="match status" value="1"/>
</dbReference>
<dbReference type="GO" id="GO:0008234">
    <property type="term" value="F:cysteine-type peptidase activity"/>
    <property type="evidence" value="ECO:0007669"/>
    <property type="project" value="InterPro"/>
</dbReference>
<evidence type="ECO:0000313" key="5">
    <source>
        <dbReference type="EMBL" id="EFJ51364.1"/>
    </source>
</evidence>
<feature type="domain" description="Peptidase C1A papain C-terminal" evidence="4">
    <location>
        <begin position="122"/>
        <end position="326"/>
    </location>
</feature>
<protein>
    <recommendedName>
        <fullName evidence="4">Peptidase C1A papain C-terminal domain-containing protein</fullName>
    </recommendedName>
</protein>
<evidence type="ECO:0000256" key="3">
    <source>
        <dbReference type="SAM" id="MobiDB-lite"/>
    </source>
</evidence>
<dbReference type="InterPro" id="IPR013128">
    <property type="entry name" value="Peptidase_C1A"/>
</dbReference>
<dbReference type="KEGG" id="vcn:VOLCADRAFT_79608"/>
<dbReference type="eggNOG" id="KOG1543">
    <property type="taxonomic scope" value="Eukaryota"/>
</dbReference>
<dbReference type="EMBL" id="GL378327">
    <property type="protein sequence ID" value="EFJ51364.1"/>
    <property type="molecule type" value="Genomic_DNA"/>
</dbReference>
<evidence type="ECO:0000256" key="2">
    <source>
        <dbReference type="ARBA" id="ARBA00023157"/>
    </source>
</evidence>
<dbReference type="SUPFAM" id="SSF54001">
    <property type="entry name" value="Cysteine proteinases"/>
    <property type="match status" value="1"/>
</dbReference>
<keyword evidence="2" id="KW-1015">Disulfide bond</keyword>
<feature type="compositionally biased region" description="Low complexity" evidence="3">
    <location>
        <begin position="102"/>
        <end position="117"/>
    </location>
</feature>
<accession>D8TLP4</accession>
<dbReference type="PANTHER" id="PTHR12411">
    <property type="entry name" value="CYSTEINE PROTEASE FAMILY C1-RELATED"/>
    <property type="match status" value="1"/>
</dbReference>
<name>D8TLP4_VOLCA</name>
<dbReference type="PROSITE" id="PS00639">
    <property type="entry name" value="THIOL_PROTEASE_HIS"/>
    <property type="match status" value="1"/>
</dbReference>
<dbReference type="InterPro" id="IPR025660">
    <property type="entry name" value="Pept_his_AS"/>
</dbReference>
<organism evidence="6">
    <name type="scientific">Volvox carteri f. nagariensis</name>
    <dbReference type="NCBI Taxonomy" id="3068"/>
    <lineage>
        <taxon>Eukaryota</taxon>
        <taxon>Viridiplantae</taxon>
        <taxon>Chlorophyta</taxon>
        <taxon>core chlorophytes</taxon>
        <taxon>Chlorophyceae</taxon>
        <taxon>CS clade</taxon>
        <taxon>Chlamydomonadales</taxon>
        <taxon>Volvocaceae</taxon>
        <taxon>Volvox</taxon>
    </lineage>
</organism>
<dbReference type="InParanoid" id="D8TLP4"/>
<gene>
    <name evidence="5" type="ORF">VOLCADRAFT_79608</name>
</gene>
<comment type="similarity">
    <text evidence="1">Belongs to the peptidase C1 family.</text>
</comment>
<dbReference type="GO" id="GO:0006508">
    <property type="term" value="P:proteolysis"/>
    <property type="evidence" value="ECO:0007669"/>
    <property type="project" value="InterPro"/>
</dbReference>
<keyword evidence="6" id="KW-1185">Reference proteome</keyword>
<evidence type="ECO:0000256" key="1">
    <source>
        <dbReference type="ARBA" id="ARBA00008455"/>
    </source>
</evidence>
<dbReference type="FunFam" id="3.90.70.10:FF:000332">
    <property type="entry name" value="Cathepsin L1"/>
    <property type="match status" value="1"/>
</dbReference>
<dbReference type="GeneID" id="9620418"/>
<dbReference type="InterPro" id="IPR000668">
    <property type="entry name" value="Peptidase_C1A_C"/>
</dbReference>
<dbReference type="PRINTS" id="PR00705">
    <property type="entry name" value="PAPAIN"/>
</dbReference>
<evidence type="ECO:0000313" key="6">
    <source>
        <dbReference type="Proteomes" id="UP000001058"/>
    </source>
</evidence>
<feature type="region of interest" description="Disordered" evidence="3">
    <location>
        <begin position="94"/>
        <end position="121"/>
    </location>
</feature>
<evidence type="ECO:0000259" key="4">
    <source>
        <dbReference type="SMART" id="SM00645"/>
    </source>
</evidence>
<dbReference type="Pfam" id="PF00112">
    <property type="entry name" value="Peptidase_C1"/>
    <property type="match status" value="1"/>
</dbReference>
<dbReference type="STRING" id="3068.D8TLP4"/>
<dbReference type="CDD" id="cd02248">
    <property type="entry name" value="Peptidase_C1A"/>
    <property type="match status" value="1"/>
</dbReference>
<dbReference type="InterPro" id="IPR038765">
    <property type="entry name" value="Papain-like_cys_pep_sf"/>
</dbReference>
<proteinExistence type="inferred from homology"/>
<dbReference type="AlphaFoldDB" id="D8TLP4"/>
<sequence>MSDLGSPRTAANPLTIAASVSAVLSGLRTAAESALEANARLVDEHNRRVRADAAAADAAANAVGSSSGAGYSYSLSLNHFAHMTQEQWAASMMGLGRRTSKSESASDSDSASGKNGSLRGRLPTFVDWRGTGADGPGVKDQVSCGSCWAFSAAGAMQGAWFKATGQALSFSEQQLVDCAWDYGNDGCAGGFVEPTLQYVVDAGGIAQESEYPYLAQNSFCNDVTQRGGPATVPVSARFSGYLNIPSRDEAALMEAVALHGPVAVLMNAALAPFRFYSEGVYYNEECGQDPDSMDHAILLVGYGTTPEGVDYWLIKNSWSKYWGMDG</sequence>
<dbReference type="SMART" id="SM00645">
    <property type="entry name" value="Pept_C1"/>
    <property type="match status" value="1"/>
</dbReference>